<sequence length="71" mass="7655">MTEALELMLNGVSLAAIPTEPANLGDAARQRFSNASYAGSHRCSAIAAGTNTTMCCRMSFRSNNTRDSVRW</sequence>
<dbReference type="AlphaFoldDB" id="A0AAE8JWT7"/>
<name>A0AAE8JWT7_XANVA</name>
<protein>
    <submittedName>
        <fullName evidence="1">Uncharacterized protein</fullName>
    </submittedName>
</protein>
<gene>
    <name evidence="1" type="ORF">C9386_09715</name>
</gene>
<reference evidence="1 2" key="1">
    <citation type="submission" date="2018-03" db="EMBL/GenBank/DDBJ databases">
        <authorList>
            <person name="Wu G."/>
        </authorList>
    </citation>
    <scope>NUCLEOTIDE SEQUENCE [LARGE SCALE GENOMIC DNA]</scope>
    <source>
        <strain evidence="1 2">SAM-118</strain>
    </source>
</reference>
<dbReference type="RefSeq" id="WP_017118341.1">
    <property type="nucleotide sequence ID" value="NZ_CP025272.1"/>
</dbReference>
<evidence type="ECO:0000313" key="2">
    <source>
        <dbReference type="Proteomes" id="UP000284283"/>
    </source>
</evidence>
<comment type="caution">
    <text evidence="1">The sequence shown here is derived from an EMBL/GenBank/DDBJ whole genome shotgun (WGS) entry which is preliminary data.</text>
</comment>
<proteinExistence type="predicted"/>
<evidence type="ECO:0000313" key="1">
    <source>
        <dbReference type="EMBL" id="RNL02627.1"/>
    </source>
</evidence>
<dbReference type="Proteomes" id="UP000284283">
    <property type="component" value="Unassembled WGS sequence"/>
</dbReference>
<accession>A0AAE8JWT7</accession>
<dbReference type="EMBL" id="PYTT01000090">
    <property type="protein sequence ID" value="RNL02627.1"/>
    <property type="molecule type" value="Genomic_DNA"/>
</dbReference>
<organism evidence="1 2">
    <name type="scientific">Xanthomonas vasicola pv. vasculorum</name>
    <dbReference type="NCBI Taxonomy" id="325776"/>
    <lineage>
        <taxon>Bacteria</taxon>
        <taxon>Pseudomonadati</taxon>
        <taxon>Pseudomonadota</taxon>
        <taxon>Gammaproteobacteria</taxon>
        <taxon>Lysobacterales</taxon>
        <taxon>Lysobacteraceae</taxon>
        <taxon>Xanthomonas</taxon>
    </lineage>
</organism>
<dbReference type="KEGG" id="xva:C7V42_04120"/>